<evidence type="ECO:0000259" key="3">
    <source>
        <dbReference type="PROSITE" id="PS50086"/>
    </source>
</evidence>
<dbReference type="EMBL" id="CAMPGE010028625">
    <property type="protein sequence ID" value="CAI2386137.1"/>
    <property type="molecule type" value="Genomic_DNA"/>
</dbReference>
<dbReference type="Pfam" id="PF00566">
    <property type="entry name" value="RabGAP-TBC"/>
    <property type="match status" value="1"/>
</dbReference>
<comment type="caution">
    <text evidence="4">The sequence shown here is derived from an EMBL/GenBank/DDBJ whole genome shotgun (WGS) entry which is preliminary data.</text>
</comment>
<evidence type="ECO:0000313" key="5">
    <source>
        <dbReference type="Proteomes" id="UP001295684"/>
    </source>
</evidence>
<dbReference type="Gene3D" id="1.10.472.80">
    <property type="entry name" value="Ypt/Rab-GAP domain of gyp1p, domain 3"/>
    <property type="match status" value="1"/>
</dbReference>
<proteinExistence type="predicted"/>
<reference evidence="4" key="1">
    <citation type="submission" date="2023-07" db="EMBL/GenBank/DDBJ databases">
        <authorList>
            <consortium name="AG Swart"/>
            <person name="Singh M."/>
            <person name="Singh A."/>
            <person name="Seah K."/>
            <person name="Emmerich C."/>
        </authorList>
    </citation>
    <scope>NUCLEOTIDE SEQUENCE</scope>
    <source>
        <strain evidence="4">DP1</strain>
    </source>
</reference>
<dbReference type="PANTHER" id="PTHR47219:SF9">
    <property type="entry name" value="GTPASE ACTIVATING PROTEIN AND CENTROSOME-ASSOCIATED, ISOFORM B"/>
    <property type="match status" value="1"/>
</dbReference>
<dbReference type="Gene3D" id="1.10.8.270">
    <property type="entry name" value="putative rabgap domain of human tbc1 domain family member 14 like domains"/>
    <property type="match status" value="1"/>
</dbReference>
<protein>
    <recommendedName>
        <fullName evidence="3">Rab-GAP TBC domain-containing protein</fullName>
    </recommendedName>
</protein>
<dbReference type="SMART" id="SM00164">
    <property type="entry name" value="TBC"/>
    <property type="match status" value="1"/>
</dbReference>
<feature type="region of interest" description="Disordered" evidence="2">
    <location>
        <begin position="1"/>
        <end position="35"/>
    </location>
</feature>
<dbReference type="PANTHER" id="PTHR47219">
    <property type="entry name" value="RAB GTPASE-ACTIVATING PROTEIN 1-LIKE"/>
    <property type="match status" value="1"/>
</dbReference>
<keyword evidence="1" id="KW-0175">Coiled coil</keyword>
<evidence type="ECO:0000256" key="2">
    <source>
        <dbReference type="SAM" id="MobiDB-lite"/>
    </source>
</evidence>
<name>A0AAD2D9M5_EUPCR</name>
<dbReference type="GO" id="GO:0031267">
    <property type="term" value="F:small GTPase binding"/>
    <property type="evidence" value="ECO:0007669"/>
    <property type="project" value="TreeGrafter"/>
</dbReference>
<dbReference type="AlphaFoldDB" id="A0AAD2D9M5"/>
<dbReference type="SUPFAM" id="SSF47923">
    <property type="entry name" value="Ypt/Rab-GAP domain of gyp1p"/>
    <property type="match status" value="2"/>
</dbReference>
<organism evidence="4 5">
    <name type="scientific">Euplotes crassus</name>
    <dbReference type="NCBI Taxonomy" id="5936"/>
    <lineage>
        <taxon>Eukaryota</taxon>
        <taxon>Sar</taxon>
        <taxon>Alveolata</taxon>
        <taxon>Ciliophora</taxon>
        <taxon>Intramacronucleata</taxon>
        <taxon>Spirotrichea</taxon>
        <taxon>Hypotrichia</taxon>
        <taxon>Euplotida</taxon>
        <taxon>Euplotidae</taxon>
        <taxon>Moneuplotes</taxon>
    </lineage>
</organism>
<feature type="domain" description="Rab-GAP TBC" evidence="3">
    <location>
        <begin position="144"/>
        <end position="350"/>
    </location>
</feature>
<evidence type="ECO:0000313" key="4">
    <source>
        <dbReference type="EMBL" id="CAI2386137.1"/>
    </source>
</evidence>
<gene>
    <name evidence="4" type="ORF">ECRASSUSDP1_LOCUS27740</name>
</gene>
<dbReference type="InterPro" id="IPR000195">
    <property type="entry name" value="Rab-GAP-TBC_dom"/>
</dbReference>
<dbReference type="PROSITE" id="PS50086">
    <property type="entry name" value="TBC_RABGAP"/>
    <property type="match status" value="1"/>
</dbReference>
<accession>A0AAD2D9M5</accession>
<evidence type="ECO:0000256" key="1">
    <source>
        <dbReference type="SAM" id="Coils"/>
    </source>
</evidence>
<dbReference type="GO" id="GO:0005096">
    <property type="term" value="F:GTPase activator activity"/>
    <property type="evidence" value="ECO:0007669"/>
    <property type="project" value="TreeGrafter"/>
</dbReference>
<feature type="region of interest" description="Disordered" evidence="2">
    <location>
        <begin position="768"/>
        <end position="789"/>
    </location>
</feature>
<feature type="coiled-coil region" evidence="1">
    <location>
        <begin position="405"/>
        <end position="439"/>
    </location>
</feature>
<dbReference type="InterPro" id="IPR050302">
    <property type="entry name" value="Rab_GAP_TBC_domain"/>
</dbReference>
<keyword evidence="5" id="KW-1185">Reference proteome</keyword>
<sequence length="810" mass="93476">MGGACGNLRRGRKKSSKRPQSSVIRGTNIPRRTSGIVSRSINSSVNLNLENQSNLEASVPSRIITIGLQQAESEVGINFLKKELYETLTPRSLKKYDSRRKKWDRMARFNPQRDDHVNSKTVYNKLKFFFEKDPDKFCERIGKGPPCEYRWLAWKIISGVNYSQIPGLYKELLEEADQIDENEHDKLRQINLDLNRTFPDFSFFSGESGRRGQELLKRSLRAYAMYNKEVGYTQSINFLMGFFLMVNGGNDEEAFWLFVAITKKNQNFHMVGNFEGGLEGFYADKFPLYHQFVYQFDKLFEKKIPKLKAHFDNIGYPAPVWLQKWFMTLFLYSFPMKLCIRLWDNLLVEGLVYIFKFPLAIMEILESTLLKCNFEEVNEILSNLRTKDDPDLQDSAAVLPSTEKIMLKARKIKLAHEELQALKKEYELATSQNRQIKRIKTLPKIMEEEDIYEEVKKMHSQSFDEDCILLDNDDSQSDQKKYERRNSIGMVRIRTGNTLEDDEHLYNDEILGNRRYRKVKSTMRIRVNHLNSRLESQNSVKKDSLPQNTLELPPIFDNKEQKDVTAGFLKNLSIESSFENGSKKEESMINPSAALHKSQKSLGIILPKLCKKAGRGVQNNLDNSLVNNNAFNSFSQSLGRYSSVQHIQHAHTDREIMEEISENMNESLDNFILNDSFGLVKSKGSIMKFRRVATDIEKCKSNSLATKSQENNKEDHKTISKRGNYIEGISHSEHENLQDSFQHANSDLFLESQKNGHIRIIDLESLDCSDSSSSDMEDSAGGGNSRNKTHDTIKAQEFHSPHNSNFINFN</sequence>
<dbReference type="Proteomes" id="UP001295684">
    <property type="component" value="Unassembled WGS sequence"/>
</dbReference>
<dbReference type="InterPro" id="IPR035969">
    <property type="entry name" value="Rab-GAP_TBC_sf"/>
</dbReference>